<reference evidence="1 2" key="1">
    <citation type="submission" date="2014-06" db="EMBL/GenBank/DDBJ databases">
        <title>Draft genome sequence of Bacillus gaemokensis JCM 15801 (MCCC 1A00707).</title>
        <authorList>
            <person name="Lai Q."/>
            <person name="Liu Y."/>
            <person name="Shao Z."/>
        </authorList>
    </citation>
    <scope>NUCLEOTIDE SEQUENCE [LARGE SCALE GENOMIC DNA]</scope>
    <source>
        <strain evidence="1 2">JCM 15801</strain>
    </source>
</reference>
<comment type="caution">
    <text evidence="1">The sequence shown here is derived from an EMBL/GenBank/DDBJ whole genome shotgun (WGS) entry which is preliminary data.</text>
</comment>
<dbReference type="Proteomes" id="UP000027778">
    <property type="component" value="Unassembled WGS sequence"/>
</dbReference>
<dbReference type="STRING" id="574375.AZF08_00395"/>
<dbReference type="SUPFAM" id="SSF56235">
    <property type="entry name" value="N-terminal nucleophile aminohydrolases (Ntn hydrolases)"/>
    <property type="match status" value="1"/>
</dbReference>
<organism evidence="1 2">
    <name type="scientific">Bacillus gaemokensis</name>
    <dbReference type="NCBI Taxonomy" id="574375"/>
    <lineage>
        <taxon>Bacteria</taxon>
        <taxon>Bacillati</taxon>
        <taxon>Bacillota</taxon>
        <taxon>Bacilli</taxon>
        <taxon>Bacillales</taxon>
        <taxon>Bacillaceae</taxon>
        <taxon>Bacillus</taxon>
        <taxon>Bacillus cereus group</taxon>
    </lineage>
</organism>
<dbReference type="InterPro" id="IPR029055">
    <property type="entry name" value="Ntn_hydrolases_N"/>
</dbReference>
<evidence type="ECO:0000313" key="2">
    <source>
        <dbReference type="Proteomes" id="UP000027778"/>
    </source>
</evidence>
<keyword evidence="2" id="KW-1185">Reference proteome</keyword>
<sequence>MTLLTAMVRGNQCVLSGDYRQTSIKDETEYYDNVEKVVQANKNILLGFSGDVFFSQILGPKIYHFVKEDSTVDDIAIEISKLLKKIATPKTQQTIFLVGKGNDEKTTIIEVSHHNGFEITKYQGETYWLHTISEVNPGELIRSNIYSLDENIESLINFAKEVNHTVSQKDNWVSPKCKVISLTV</sequence>
<dbReference type="EMBL" id="JOTM01000001">
    <property type="protein sequence ID" value="KEK25708.1"/>
    <property type="molecule type" value="Genomic_DNA"/>
</dbReference>
<name>A0A073KTK1_9BACI</name>
<protein>
    <submittedName>
        <fullName evidence="1">Uncharacterized protein</fullName>
    </submittedName>
</protein>
<gene>
    <name evidence="1" type="ORF">BAGA_00235</name>
</gene>
<dbReference type="AlphaFoldDB" id="A0A073KTK1"/>
<accession>A0A073KTK1</accession>
<dbReference type="RefSeq" id="WP_033672048.1">
    <property type="nucleotide sequence ID" value="NZ_JOTM01000001.1"/>
</dbReference>
<dbReference type="OrthoDB" id="2943771at2"/>
<evidence type="ECO:0000313" key="1">
    <source>
        <dbReference type="EMBL" id="KEK25708.1"/>
    </source>
</evidence>
<proteinExistence type="predicted"/>